<dbReference type="InterPro" id="IPR011990">
    <property type="entry name" value="TPR-like_helical_dom_sf"/>
</dbReference>
<dbReference type="RefSeq" id="WP_119653126.1">
    <property type="nucleotide sequence ID" value="NZ_CP171102.1"/>
</dbReference>
<dbReference type="SUPFAM" id="SSF48452">
    <property type="entry name" value="TPR-like"/>
    <property type="match status" value="1"/>
</dbReference>
<name>A0A3A1YGS6_9FLAO</name>
<evidence type="ECO:0000313" key="2">
    <source>
        <dbReference type="Proteomes" id="UP000265497"/>
    </source>
</evidence>
<gene>
    <name evidence="1" type="ORF">CKY20_11040</name>
</gene>
<evidence type="ECO:0000313" key="1">
    <source>
        <dbReference type="EMBL" id="RIY35237.1"/>
    </source>
</evidence>
<accession>A0A3A1YGS6</accession>
<dbReference type="Proteomes" id="UP000265497">
    <property type="component" value="Unassembled WGS sequence"/>
</dbReference>
<evidence type="ECO:0008006" key="3">
    <source>
        <dbReference type="Google" id="ProtNLM"/>
    </source>
</evidence>
<dbReference type="EMBL" id="NSDI01000017">
    <property type="protein sequence ID" value="RIY35237.1"/>
    <property type="molecule type" value="Genomic_DNA"/>
</dbReference>
<dbReference type="AlphaFoldDB" id="A0A3A1YGS6"/>
<reference evidence="1 2" key="1">
    <citation type="submission" date="2017-08" db="EMBL/GenBank/DDBJ databases">
        <title>Capnocytophaga canis 17-158 assembly.</title>
        <authorList>
            <person name="Gulvik C.A."/>
        </authorList>
    </citation>
    <scope>NUCLEOTIDE SEQUENCE [LARGE SCALE GENOMIC DNA]</scope>
    <source>
        <strain evidence="1 2">17-158</strain>
    </source>
</reference>
<sequence>MTSNPINQRIEAIAQQWDMAKFNTNARLIRICSQDDEQDMVDTFFTYMIAVDSTITDVSFHFDSIYSDDENFTKSLLKELDEVITIWNTSNKEGSFDFEPVHWKPNYTLGKQYGWAGVFTANFNLLAEELNLCEENYTVAILKNINKDEAFLGWLSNCLQSGIDEKVRFLVTDTVDVPFYEKTFREYKTLTHTIILNLNMPLAMEQVAAMIPPNEPSASYRKAFTKLLNAVQAQKEDKAIHFGNICIKEAEKLLGKDPYWTTQLVVVYSILANDQLRYKNKKEGLKYADSAIMVAVASETYLENTVSKSLIGQTTMFRATMYYMDKKWEKAYEDYTKAYESYQVTKNIVLIIESARMLANSGFHCGRDNEAMEILAKTILLGKTLNSELAYGSSFSLVVSRFIDKPYEKYLKDNELDAICTPLFGKQWRRVVLQRKKIPDTAPILKIEES</sequence>
<proteinExistence type="predicted"/>
<comment type="caution">
    <text evidence="1">The sequence shown here is derived from an EMBL/GenBank/DDBJ whole genome shotgun (WGS) entry which is preliminary data.</text>
</comment>
<protein>
    <recommendedName>
        <fullName evidence="3">Tetratricopeptide repeat protein</fullName>
    </recommendedName>
</protein>
<organism evidence="1 2">
    <name type="scientific">Capnocytophaga canis</name>
    <dbReference type="NCBI Taxonomy" id="1848903"/>
    <lineage>
        <taxon>Bacteria</taxon>
        <taxon>Pseudomonadati</taxon>
        <taxon>Bacteroidota</taxon>
        <taxon>Flavobacteriia</taxon>
        <taxon>Flavobacteriales</taxon>
        <taxon>Flavobacteriaceae</taxon>
        <taxon>Capnocytophaga</taxon>
    </lineage>
</organism>